<dbReference type="Pfam" id="PF01142">
    <property type="entry name" value="TruD"/>
    <property type="match status" value="1"/>
</dbReference>
<dbReference type="GO" id="GO:0001522">
    <property type="term" value="P:pseudouridine synthesis"/>
    <property type="evidence" value="ECO:0007669"/>
    <property type="project" value="InterPro"/>
</dbReference>
<evidence type="ECO:0000313" key="2">
    <source>
        <dbReference type="EMBL" id="QGG79982.1"/>
    </source>
</evidence>
<reference evidence="2 3" key="1">
    <citation type="submission" date="2019-11" db="EMBL/GenBank/DDBJ databases">
        <authorList>
            <person name="Khan S.A."/>
            <person name="Jeon C.O."/>
            <person name="Chun B.H."/>
        </authorList>
    </citation>
    <scope>NUCLEOTIDE SEQUENCE [LARGE SCALE GENOMIC DNA]</scope>
    <source>
        <strain evidence="2 3">IMCC 1097</strain>
    </source>
</reference>
<dbReference type="InterPro" id="IPR043165">
    <property type="entry name" value="TruD_insert_sf"/>
</dbReference>
<dbReference type="InterPro" id="IPR020103">
    <property type="entry name" value="PsdUridine_synth_cat_dom_sf"/>
</dbReference>
<keyword evidence="3" id="KW-1185">Reference proteome</keyword>
<evidence type="ECO:0000256" key="1">
    <source>
        <dbReference type="ARBA" id="ARBA00022694"/>
    </source>
</evidence>
<dbReference type="GO" id="GO:0008033">
    <property type="term" value="P:tRNA processing"/>
    <property type="evidence" value="ECO:0007669"/>
    <property type="project" value="UniProtKB-KW"/>
</dbReference>
<dbReference type="Gene3D" id="3.30.2350.20">
    <property type="entry name" value="TruD, catalytic domain"/>
    <property type="match status" value="1"/>
</dbReference>
<evidence type="ECO:0000313" key="3">
    <source>
        <dbReference type="Proteomes" id="UP000388235"/>
    </source>
</evidence>
<dbReference type="GO" id="GO:0005829">
    <property type="term" value="C:cytosol"/>
    <property type="evidence" value="ECO:0007669"/>
    <property type="project" value="TreeGrafter"/>
</dbReference>
<protein>
    <submittedName>
        <fullName evidence="2">tRNA pseudouridine(13) synthase TruD</fullName>
    </submittedName>
</protein>
<sequence length="354" mass="39640">MGLRGAKRASRSRCRCCLNGAEIDLSWARRPLRALGDALGSAGYKSCADDFEVTESLGFEPSGRGEHLYFFVEKRDANSHEVAVELAEACHVNRRSVGYAGRKDKFALTRQWFSVHRPGIDRPRLVERHHWRVLQVTRHAKQLRRGVLAGNHFNVLLRDVVADPAAIRARYDQIVSHGVPNYFGRQRFGANNLERAQAGIDDEMALSAARAALFNRMLSQRVGAGTWLQPVVGEPCLRPRSNGWLMDADRDHIEAGLADPCLPLFGPTPGLEADRQAAWIAEFSRAGSDVIRLLQAHSWTPFRRRSRLRPLDPSLEITPEGIRIRATLGPGAFMTALLDALFDLEDRHATHFDQ</sequence>
<dbReference type="EMBL" id="CP045871">
    <property type="protein sequence ID" value="QGG79982.1"/>
    <property type="molecule type" value="Genomic_DNA"/>
</dbReference>
<dbReference type="AlphaFoldDB" id="A0A5Q2QCF8"/>
<gene>
    <name evidence="2" type="primary">truD</name>
    <name evidence="2" type="ORF">GH975_05065</name>
</gene>
<keyword evidence="1" id="KW-0819">tRNA processing</keyword>
<proteinExistence type="predicted"/>
<name>A0A5Q2QCF8_9GAMM</name>
<dbReference type="PANTHER" id="PTHR47811:SF1">
    <property type="entry name" value="TRNA PSEUDOURIDINE SYNTHASE D"/>
    <property type="match status" value="1"/>
</dbReference>
<dbReference type="InterPro" id="IPR042214">
    <property type="entry name" value="TruD_catalytic"/>
</dbReference>
<accession>A0A5Q2QCF8</accession>
<dbReference type="Proteomes" id="UP000388235">
    <property type="component" value="Chromosome"/>
</dbReference>
<dbReference type="OrthoDB" id="1550679at2"/>
<dbReference type="PROSITE" id="PS01268">
    <property type="entry name" value="UPF0024"/>
    <property type="match status" value="1"/>
</dbReference>
<dbReference type="GO" id="GO:0009982">
    <property type="term" value="F:pseudouridine synthase activity"/>
    <property type="evidence" value="ECO:0007669"/>
    <property type="project" value="InterPro"/>
</dbReference>
<dbReference type="GO" id="GO:0140098">
    <property type="term" value="F:catalytic activity, acting on RNA"/>
    <property type="evidence" value="ECO:0007669"/>
    <property type="project" value="UniProtKB-ARBA"/>
</dbReference>
<dbReference type="InterPro" id="IPR020119">
    <property type="entry name" value="PsdUridine_synth_TruD_CS"/>
</dbReference>
<organism evidence="2 3">
    <name type="scientific">Litorivicinus lipolyticus</name>
    <dbReference type="NCBI Taxonomy" id="418701"/>
    <lineage>
        <taxon>Bacteria</taxon>
        <taxon>Pseudomonadati</taxon>
        <taxon>Pseudomonadota</taxon>
        <taxon>Gammaproteobacteria</taxon>
        <taxon>Oceanospirillales</taxon>
        <taxon>Litorivicinaceae</taxon>
        <taxon>Litorivicinus</taxon>
    </lineage>
</organism>
<dbReference type="InterPro" id="IPR050170">
    <property type="entry name" value="TruD_pseudoU_synthase"/>
</dbReference>
<dbReference type="InterPro" id="IPR001656">
    <property type="entry name" value="PsdUridine_synth_TruD"/>
</dbReference>
<dbReference type="PANTHER" id="PTHR47811">
    <property type="entry name" value="TRNA PSEUDOURIDINE SYNTHASE D"/>
    <property type="match status" value="1"/>
</dbReference>
<dbReference type="SUPFAM" id="SSF55120">
    <property type="entry name" value="Pseudouridine synthase"/>
    <property type="match status" value="1"/>
</dbReference>
<dbReference type="Gene3D" id="3.30.2340.10">
    <property type="entry name" value="TruD, insertion domain"/>
    <property type="match status" value="1"/>
</dbReference>
<dbReference type="GO" id="GO:0003723">
    <property type="term" value="F:RNA binding"/>
    <property type="evidence" value="ECO:0007669"/>
    <property type="project" value="InterPro"/>
</dbReference>
<dbReference type="KEGG" id="llp:GH975_05065"/>